<feature type="region of interest" description="Disordered" evidence="2">
    <location>
        <begin position="1"/>
        <end position="75"/>
    </location>
</feature>
<proteinExistence type="predicted"/>
<feature type="compositionally biased region" description="Basic residues" evidence="2">
    <location>
        <begin position="403"/>
        <end position="415"/>
    </location>
</feature>
<sequence length="938" mass="101974">MSSENSLPEPSASTRHSESPEISSGEELPVDQPDDGLEEDLAQFEEEAGGSGQATGDQEKHTGSPSQGADTNCSSIDLDSYTRGAWMGSEVTQAEIDWLYRSRRIPEEVFYRIPGEERQPSPEPGEYVVFAAHFERGLGLPVSDFFRHFLDFYELQPHHLPGNSIFYLSSFTAFMEGYAGITPTVDNFSYFYNLRKNSIQDRKLPLPKPFVRCGGCILAPRQGSNFYKFFGLESIRTWQKSFFYVRNGGPEDFINLPAYVPGPPAMTNWLHHPKDDKESKRVALFIEKSKEETNLCSDDIIRLFLSRRVLPLQRRAHKMSQMSGLRDPTRITTHSLSPTDLVLKAKQICQTGMRADGKFGLKPYSRSDPPPPRNFARIAREEPPSFAPKRKFHDDVDADPYVKGKHKMGPTHFRRPVPPSADENPQVQEHVAPLAAEVGQEFLDALASRGRKSTAPADGAGTSGASRVRKAPASEAGSDKAPPAKRYKKASCGPTGRKRRHEIPVASGAALTLSRSATGMRPETSEEATRASPPPPSPANHDAGKAPSSPWGGKTSSGCATPEPPNSRAEEDFISPPEHEDTGASNMGAGTEDAGRSEPLVPPVLEKKKKKKTTASSASKSTPATPSPAKDAPAPPPAPSAGKPAPAPRPTSSEGSIITAPQLSAVVAAATASPSGSQAQSLVLHAGHAAVTAGEKVSAQLGWIVELTHGEAFLGSLREYVEKWNWADLSAATCGIGKDKLPVVDNSGPRSTVQHFSRLKRAMKEFDTAWHDANANVVGTLDYRKQLFEGLLWEHWDLSEAFSALERSHGKCQAALPEASLEDLAGQIAALKAEKEKLALEHHNALAAQRSNSAELKNQLVQAGLQHVWVLKEAIAAGDAKVEEARREFADATAQLQKELEEETRLLQQAQNRNAELTADQAEFDLMVIDADAQAETE</sequence>
<evidence type="ECO:0000256" key="1">
    <source>
        <dbReference type="SAM" id="Coils"/>
    </source>
</evidence>
<keyword evidence="1" id="KW-0175">Coiled coil</keyword>
<dbReference type="Pfam" id="PF04195">
    <property type="entry name" value="Transposase_28"/>
    <property type="match status" value="1"/>
</dbReference>
<feature type="compositionally biased region" description="Pro residues" evidence="2">
    <location>
        <begin position="633"/>
        <end position="649"/>
    </location>
</feature>
<dbReference type="PANTHER" id="PTHR33026">
    <property type="entry name" value="OS06G0360600 PROTEIN"/>
    <property type="match status" value="1"/>
</dbReference>
<dbReference type="Proteomes" id="UP001231189">
    <property type="component" value="Unassembled WGS sequence"/>
</dbReference>
<feature type="compositionally biased region" description="Polar residues" evidence="2">
    <location>
        <begin position="63"/>
        <end position="75"/>
    </location>
</feature>
<evidence type="ECO:0000259" key="3">
    <source>
        <dbReference type="Pfam" id="PF04195"/>
    </source>
</evidence>
<feature type="compositionally biased region" description="Polar residues" evidence="2">
    <location>
        <begin position="1"/>
        <end position="14"/>
    </location>
</feature>
<dbReference type="AlphaFoldDB" id="A0AAD8RVN9"/>
<feature type="region of interest" description="Disordered" evidence="2">
    <location>
        <begin position="448"/>
        <end position="655"/>
    </location>
</feature>
<reference evidence="4" key="1">
    <citation type="submission" date="2023-07" db="EMBL/GenBank/DDBJ databases">
        <title>A chromosome-level genome assembly of Lolium multiflorum.</title>
        <authorList>
            <person name="Chen Y."/>
            <person name="Copetti D."/>
            <person name="Kolliker R."/>
            <person name="Studer B."/>
        </authorList>
    </citation>
    <scope>NUCLEOTIDE SEQUENCE</scope>
    <source>
        <strain evidence="4">02402/16</strain>
        <tissue evidence="4">Leaf</tissue>
    </source>
</reference>
<dbReference type="InterPro" id="IPR007321">
    <property type="entry name" value="Transposase_28"/>
</dbReference>
<evidence type="ECO:0000313" key="4">
    <source>
        <dbReference type="EMBL" id="KAK1631544.1"/>
    </source>
</evidence>
<feature type="compositionally biased region" description="Low complexity" evidence="2">
    <location>
        <begin position="614"/>
        <end position="632"/>
    </location>
</feature>
<name>A0AAD8RVN9_LOLMU</name>
<protein>
    <recommendedName>
        <fullName evidence="3">Transposase (putative) gypsy type domain-containing protein</fullName>
    </recommendedName>
</protein>
<comment type="caution">
    <text evidence="4">The sequence shown here is derived from an EMBL/GenBank/DDBJ whole genome shotgun (WGS) entry which is preliminary data.</text>
</comment>
<feature type="domain" description="Transposase (putative) gypsy type" evidence="3">
    <location>
        <begin position="128"/>
        <end position="195"/>
    </location>
</feature>
<organism evidence="4 5">
    <name type="scientific">Lolium multiflorum</name>
    <name type="common">Italian ryegrass</name>
    <name type="synonym">Lolium perenne subsp. multiflorum</name>
    <dbReference type="NCBI Taxonomy" id="4521"/>
    <lineage>
        <taxon>Eukaryota</taxon>
        <taxon>Viridiplantae</taxon>
        <taxon>Streptophyta</taxon>
        <taxon>Embryophyta</taxon>
        <taxon>Tracheophyta</taxon>
        <taxon>Spermatophyta</taxon>
        <taxon>Magnoliopsida</taxon>
        <taxon>Liliopsida</taxon>
        <taxon>Poales</taxon>
        <taxon>Poaceae</taxon>
        <taxon>BOP clade</taxon>
        <taxon>Pooideae</taxon>
        <taxon>Poodae</taxon>
        <taxon>Poeae</taxon>
        <taxon>Poeae Chloroplast Group 2 (Poeae type)</taxon>
        <taxon>Loliodinae</taxon>
        <taxon>Loliinae</taxon>
        <taxon>Lolium</taxon>
    </lineage>
</organism>
<evidence type="ECO:0000256" key="2">
    <source>
        <dbReference type="SAM" id="MobiDB-lite"/>
    </source>
</evidence>
<evidence type="ECO:0000313" key="5">
    <source>
        <dbReference type="Proteomes" id="UP001231189"/>
    </source>
</evidence>
<feature type="coiled-coil region" evidence="1">
    <location>
        <begin position="821"/>
        <end position="848"/>
    </location>
</feature>
<dbReference type="EMBL" id="JAUUTY010000005">
    <property type="protein sequence ID" value="KAK1631544.1"/>
    <property type="molecule type" value="Genomic_DNA"/>
</dbReference>
<dbReference type="PANTHER" id="PTHR33026:SF7">
    <property type="entry name" value="OS03G0100275 PROTEIN"/>
    <property type="match status" value="1"/>
</dbReference>
<feature type="region of interest" description="Disordered" evidence="2">
    <location>
        <begin position="386"/>
        <end position="425"/>
    </location>
</feature>
<gene>
    <name evidence="4" type="ORF">QYE76_005859</name>
</gene>
<feature type="coiled-coil region" evidence="1">
    <location>
        <begin position="882"/>
        <end position="920"/>
    </location>
</feature>
<feature type="compositionally biased region" description="Acidic residues" evidence="2">
    <location>
        <begin position="28"/>
        <end position="48"/>
    </location>
</feature>
<accession>A0AAD8RVN9</accession>
<keyword evidence="5" id="KW-1185">Reference proteome</keyword>